<dbReference type="CDD" id="cd10928">
    <property type="entry name" value="CE4_u4"/>
    <property type="match status" value="1"/>
</dbReference>
<protein>
    <recommendedName>
        <fullName evidence="3">Polysaccharide deacetylase</fullName>
    </recommendedName>
</protein>
<comment type="caution">
    <text evidence="1">The sequence shown here is derived from an EMBL/GenBank/DDBJ whole genome shotgun (WGS) entry which is preliminary data.</text>
</comment>
<organism evidence="1 2">
    <name type="scientific">Pacificispira spongiicola</name>
    <dbReference type="NCBI Taxonomy" id="2729598"/>
    <lineage>
        <taxon>Bacteria</taxon>
        <taxon>Pseudomonadati</taxon>
        <taxon>Pseudomonadota</taxon>
        <taxon>Alphaproteobacteria</taxon>
        <taxon>Rhodospirillales</taxon>
        <taxon>Rhodospirillaceae</taxon>
        <taxon>Pacificispira</taxon>
    </lineage>
</organism>
<proteinExistence type="predicted"/>
<dbReference type="AlphaFoldDB" id="A0A7Y0HES2"/>
<dbReference type="SUPFAM" id="SSF88713">
    <property type="entry name" value="Glycoside hydrolase/deacetylase"/>
    <property type="match status" value="1"/>
</dbReference>
<dbReference type="EMBL" id="JABBNT010000003">
    <property type="protein sequence ID" value="NMM45171.1"/>
    <property type="molecule type" value="Genomic_DNA"/>
</dbReference>
<accession>A0A7Y0HES2</accession>
<dbReference type="Proteomes" id="UP000539372">
    <property type="component" value="Unassembled WGS sequence"/>
</dbReference>
<evidence type="ECO:0000313" key="2">
    <source>
        <dbReference type="Proteomes" id="UP000539372"/>
    </source>
</evidence>
<keyword evidence="2" id="KW-1185">Reference proteome</keyword>
<name>A0A7Y0HES2_9PROT</name>
<dbReference type="InterPro" id="IPR011330">
    <property type="entry name" value="Glyco_hydro/deAcase_b/a-brl"/>
</dbReference>
<dbReference type="GO" id="GO:0005975">
    <property type="term" value="P:carbohydrate metabolic process"/>
    <property type="evidence" value="ECO:0007669"/>
    <property type="project" value="InterPro"/>
</dbReference>
<dbReference type="RefSeq" id="WP_169625532.1">
    <property type="nucleotide sequence ID" value="NZ_JABBNT010000003.1"/>
</dbReference>
<dbReference type="Gene3D" id="3.20.20.370">
    <property type="entry name" value="Glycoside hydrolase/deacetylase"/>
    <property type="match status" value="1"/>
</dbReference>
<reference evidence="1 2" key="1">
    <citation type="submission" date="2020-04" db="EMBL/GenBank/DDBJ databases">
        <title>Rhodospirillaceae bacterium KN72 isolated from deep sea.</title>
        <authorList>
            <person name="Zhang D.-C."/>
        </authorList>
    </citation>
    <scope>NUCLEOTIDE SEQUENCE [LARGE SCALE GENOMIC DNA]</scope>
    <source>
        <strain evidence="1 2">KN72</strain>
    </source>
</reference>
<dbReference type="InterPro" id="IPR049591">
    <property type="entry name" value="CE4_u4-like"/>
</dbReference>
<evidence type="ECO:0000313" key="1">
    <source>
        <dbReference type="EMBL" id="NMM45171.1"/>
    </source>
</evidence>
<gene>
    <name evidence="1" type="ORF">HH303_11820</name>
</gene>
<evidence type="ECO:0008006" key="3">
    <source>
        <dbReference type="Google" id="ProtNLM"/>
    </source>
</evidence>
<sequence length="259" mass="28582">MSDWSDLNAELDLWADAGRVARLWWRDDDAVAASPALDRLLSCRDGVPLSLAVIPDRLEHSLVDRLDGEADLLVLPHGFAHRNHEPPDRKKAEFGGERNEEEALRDIAEGCAGLAKAFGPVFFGLFVPPWNRIAPGIAARLTDLGLVGVSTYTDRAPEERAFRLNTHVDPLDWKEKKRSGAARFLGEEAALSLLTDALRRRREGVPGTDQDEAVGILTHHLEHDPGTWDFLVTLVQAVRAHPASEWVSARQAMAAGLWA</sequence>